<evidence type="ECO:0000256" key="7">
    <source>
        <dbReference type="SAM" id="MobiDB-lite"/>
    </source>
</evidence>
<keyword evidence="4" id="KW-0496">Mitochondrion</keyword>
<protein>
    <recommendedName>
        <fullName evidence="6">Small ribosomal subunit protein mS33</fullName>
    </recommendedName>
</protein>
<reference evidence="8 11" key="2">
    <citation type="journal article" date="2021" name="Environ. Microbiol.">
        <title>Gene family expansions and transcriptome signatures uncover fungal adaptations to wood decay.</title>
        <authorList>
            <person name="Hage H."/>
            <person name="Miyauchi S."/>
            <person name="Viragh M."/>
            <person name="Drula E."/>
            <person name="Min B."/>
            <person name="Chaduli D."/>
            <person name="Navarro D."/>
            <person name="Favel A."/>
            <person name="Norest M."/>
            <person name="Lesage-Meessen L."/>
            <person name="Balint B."/>
            <person name="Merenyi Z."/>
            <person name="de Eugenio L."/>
            <person name="Morin E."/>
            <person name="Martinez A.T."/>
            <person name="Baldrian P."/>
            <person name="Stursova M."/>
            <person name="Martinez M.J."/>
            <person name="Novotny C."/>
            <person name="Magnuson J.K."/>
            <person name="Spatafora J.W."/>
            <person name="Maurice S."/>
            <person name="Pangilinan J."/>
            <person name="Andreopoulos W."/>
            <person name="LaButti K."/>
            <person name="Hundley H."/>
            <person name="Na H."/>
            <person name="Kuo A."/>
            <person name="Barry K."/>
            <person name="Lipzen A."/>
            <person name="Henrissat B."/>
            <person name="Riley R."/>
            <person name="Ahrendt S."/>
            <person name="Nagy L.G."/>
            <person name="Grigoriev I.V."/>
            <person name="Martin F."/>
            <person name="Rosso M.N."/>
        </authorList>
    </citation>
    <scope>NUCLEOTIDE SEQUENCE [LARGE SCALE GENOMIC DNA]</scope>
    <source>
        <strain evidence="8 11">CIRM-BRFM 1785</strain>
    </source>
</reference>
<dbReference type="Proteomes" id="UP000814176">
    <property type="component" value="Unassembled WGS sequence"/>
</dbReference>
<dbReference type="RefSeq" id="XP_047783506.1">
    <property type="nucleotide sequence ID" value="XM_047921330.1"/>
</dbReference>
<dbReference type="GO" id="GO:0005739">
    <property type="term" value="C:mitochondrion"/>
    <property type="evidence" value="ECO:0007669"/>
    <property type="project" value="UniProtKB-SubCell"/>
</dbReference>
<comment type="subcellular location">
    <subcellularLocation>
        <location evidence="1">Mitochondrion</location>
    </subcellularLocation>
</comment>
<evidence type="ECO:0000256" key="2">
    <source>
        <dbReference type="ARBA" id="ARBA00008970"/>
    </source>
</evidence>
<dbReference type="STRING" id="34475.A0A4Y9YNQ7"/>
<dbReference type="OrthoDB" id="2257454at2759"/>
<dbReference type="Proteomes" id="UP000298390">
    <property type="component" value="Unassembled WGS sequence"/>
</dbReference>
<comment type="similarity">
    <text evidence="2">Belongs to the mitochondrion-specific ribosomal protein mS33 family.</text>
</comment>
<evidence type="ECO:0000256" key="4">
    <source>
        <dbReference type="ARBA" id="ARBA00023128"/>
    </source>
</evidence>
<name>A0A4Y9YNQ7_9APHY</name>
<evidence type="ECO:0000256" key="1">
    <source>
        <dbReference type="ARBA" id="ARBA00004173"/>
    </source>
</evidence>
<reference evidence="9 10" key="1">
    <citation type="submission" date="2019-01" db="EMBL/GenBank/DDBJ databases">
        <title>Genome sequencing of the rare red list fungi Fomitopsis rosea.</title>
        <authorList>
            <person name="Buettner E."/>
            <person name="Kellner H."/>
        </authorList>
    </citation>
    <scope>NUCLEOTIDE SEQUENCE [LARGE SCALE GENOMIC DNA]</scope>
    <source>
        <strain evidence="9 10">DSM 105464</strain>
    </source>
</reference>
<dbReference type="GeneID" id="72002062"/>
<evidence type="ECO:0000313" key="9">
    <source>
        <dbReference type="EMBL" id="TFY64226.1"/>
    </source>
</evidence>
<dbReference type="PANTHER" id="PTHR13362">
    <property type="entry name" value="MITOCHONDRIAL RIBOSOMAL PROTEIN S33"/>
    <property type="match status" value="1"/>
</dbReference>
<dbReference type="PANTHER" id="PTHR13362:SF2">
    <property type="entry name" value="SMALL RIBOSOMAL SUBUNIT PROTEIN MS33"/>
    <property type="match status" value="1"/>
</dbReference>
<gene>
    <name evidence="8" type="ORF">C8Q71DRAFT_720014</name>
    <name evidence="9" type="ORF">EVJ58_g2753</name>
</gene>
<sequence length="111" mass="12355">MAAPVSAVNPSRLAALTRLRCAVFQTSYNPTGVRTGAKYLRARLRGPSMAEYYPPVLTVAKFNRMSHGEFKIDDRHEAQRLADIEEAKRRGKGAPKKAKSAADSRRAGRRR</sequence>
<evidence type="ECO:0000313" key="8">
    <source>
        <dbReference type="EMBL" id="KAH9842459.1"/>
    </source>
</evidence>
<evidence type="ECO:0000313" key="11">
    <source>
        <dbReference type="Proteomes" id="UP000814176"/>
    </source>
</evidence>
<feature type="compositionally biased region" description="Basic residues" evidence="7">
    <location>
        <begin position="89"/>
        <end position="99"/>
    </location>
</feature>
<keyword evidence="5" id="KW-0687">Ribonucleoprotein</keyword>
<dbReference type="GO" id="GO:0005840">
    <property type="term" value="C:ribosome"/>
    <property type="evidence" value="ECO:0007669"/>
    <property type="project" value="UniProtKB-KW"/>
</dbReference>
<organism evidence="9 10">
    <name type="scientific">Rhodofomes roseus</name>
    <dbReference type="NCBI Taxonomy" id="34475"/>
    <lineage>
        <taxon>Eukaryota</taxon>
        <taxon>Fungi</taxon>
        <taxon>Dikarya</taxon>
        <taxon>Basidiomycota</taxon>
        <taxon>Agaricomycotina</taxon>
        <taxon>Agaricomycetes</taxon>
        <taxon>Polyporales</taxon>
        <taxon>Rhodofomes</taxon>
    </lineage>
</organism>
<evidence type="ECO:0000313" key="10">
    <source>
        <dbReference type="Proteomes" id="UP000298390"/>
    </source>
</evidence>
<keyword evidence="11" id="KW-1185">Reference proteome</keyword>
<dbReference type="Pfam" id="PF08293">
    <property type="entry name" value="MRP-S33"/>
    <property type="match status" value="1"/>
</dbReference>
<dbReference type="InterPro" id="IPR013219">
    <property type="entry name" value="Ribosomal_mS33"/>
</dbReference>
<feature type="region of interest" description="Disordered" evidence="7">
    <location>
        <begin position="81"/>
        <end position="111"/>
    </location>
</feature>
<evidence type="ECO:0000256" key="6">
    <source>
        <dbReference type="ARBA" id="ARBA00035132"/>
    </source>
</evidence>
<evidence type="ECO:0000256" key="5">
    <source>
        <dbReference type="ARBA" id="ARBA00023274"/>
    </source>
</evidence>
<proteinExistence type="inferred from homology"/>
<accession>A0A4Y9YNQ7</accession>
<dbReference type="AlphaFoldDB" id="A0A4Y9YNQ7"/>
<comment type="caution">
    <text evidence="9">The sequence shown here is derived from an EMBL/GenBank/DDBJ whole genome shotgun (WGS) entry which is preliminary data.</text>
</comment>
<dbReference type="EMBL" id="JADCUA010000002">
    <property type="protein sequence ID" value="KAH9842459.1"/>
    <property type="molecule type" value="Genomic_DNA"/>
</dbReference>
<dbReference type="EMBL" id="SEKV01000105">
    <property type="protein sequence ID" value="TFY64226.1"/>
    <property type="molecule type" value="Genomic_DNA"/>
</dbReference>
<keyword evidence="3" id="KW-0689">Ribosomal protein</keyword>
<dbReference type="GO" id="GO:1990904">
    <property type="term" value="C:ribonucleoprotein complex"/>
    <property type="evidence" value="ECO:0007669"/>
    <property type="project" value="UniProtKB-KW"/>
</dbReference>
<feature type="compositionally biased region" description="Basic and acidic residues" evidence="7">
    <location>
        <begin position="100"/>
        <end position="111"/>
    </location>
</feature>
<evidence type="ECO:0000256" key="3">
    <source>
        <dbReference type="ARBA" id="ARBA00022980"/>
    </source>
</evidence>